<dbReference type="InParanoid" id="D7G2H1"/>
<feature type="region of interest" description="Disordered" evidence="7">
    <location>
        <begin position="932"/>
        <end position="971"/>
    </location>
</feature>
<dbReference type="FunFam" id="3.30.200.20:FF:000077">
    <property type="entry name" value="Putative Serine/threonine-protein kinase/endoribonuclease IRE1"/>
    <property type="match status" value="1"/>
</dbReference>
<feature type="compositionally biased region" description="Polar residues" evidence="7">
    <location>
        <begin position="1281"/>
        <end position="1295"/>
    </location>
</feature>
<organism evidence="10 11">
    <name type="scientific">Ectocarpus siliculosus</name>
    <name type="common">Brown alga</name>
    <name type="synonym">Conferva siliculosa</name>
    <dbReference type="NCBI Taxonomy" id="2880"/>
    <lineage>
        <taxon>Eukaryota</taxon>
        <taxon>Sar</taxon>
        <taxon>Stramenopiles</taxon>
        <taxon>Ochrophyta</taxon>
        <taxon>PX clade</taxon>
        <taxon>Phaeophyceae</taxon>
        <taxon>Ectocarpales</taxon>
        <taxon>Ectocarpaceae</taxon>
        <taxon>Ectocarpus</taxon>
    </lineage>
</organism>
<feature type="compositionally biased region" description="Gly residues" evidence="7">
    <location>
        <begin position="1461"/>
        <end position="1475"/>
    </location>
</feature>
<dbReference type="SUPFAM" id="SSF56112">
    <property type="entry name" value="Protein kinase-like (PK-like)"/>
    <property type="match status" value="1"/>
</dbReference>
<dbReference type="eggNOG" id="KOG1027">
    <property type="taxonomic scope" value="Eukaryota"/>
</dbReference>
<feature type="compositionally biased region" description="Low complexity" evidence="7">
    <location>
        <begin position="1184"/>
        <end position="1206"/>
    </location>
</feature>
<dbReference type="InterPro" id="IPR011047">
    <property type="entry name" value="Quinoprotein_ADH-like_sf"/>
</dbReference>
<evidence type="ECO:0000256" key="7">
    <source>
        <dbReference type="SAM" id="MobiDB-lite"/>
    </source>
</evidence>
<keyword evidence="6" id="KW-0067">ATP-binding</keyword>
<dbReference type="InterPro" id="IPR000719">
    <property type="entry name" value="Prot_kinase_dom"/>
</dbReference>
<accession>D7G2H1</accession>
<evidence type="ECO:0000256" key="8">
    <source>
        <dbReference type="SAM" id="SignalP"/>
    </source>
</evidence>
<feature type="region of interest" description="Disordered" evidence="7">
    <location>
        <begin position="987"/>
        <end position="1028"/>
    </location>
</feature>
<feature type="compositionally biased region" description="Gly residues" evidence="7">
    <location>
        <begin position="1305"/>
        <end position="1316"/>
    </location>
</feature>
<dbReference type="InterPro" id="IPR008271">
    <property type="entry name" value="Ser/Thr_kinase_AS"/>
</dbReference>
<evidence type="ECO:0000313" key="10">
    <source>
        <dbReference type="EMBL" id="CBJ33405.1"/>
    </source>
</evidence>
<keyword evidence="4" id="KW-0547">Nucleotide-binding</keyword>
<dbReference type="Proteomes" id="UP000002630">
    <property type="component" value="Unassembled WGS sequence"/>
</dbReference>
<feature type="region of interest" description="Disordered" evidence="7">
    <location>
        <begin position="1410"/>
        <end position="1434"/>
    </location>
</feature>
<dbReference type="GO" id="GO:0004521">
    <property type="term" value="F:RNA endonuclease activity"/>
    <property type="evidence" value="ECO:0007669"/>
    <property type="project" value="InterPro"/>
</dbReference>
<evidence type="ECO:0000256" key="5">
    <source>
        <dbReference type="ARBA" id="ARBA00022777"/>
    </source>
</evidence>
<feature type="compositionally biased region" description="Gly residues" evidence="7">
    <location>
        <begin position="1483"/>
        <end position="1493"/>
    </location>
</feature>
<dbReference type="STRING" id="2880.D7G2H1"/>
<keyword evidence="2" id="KW-0723">Serine/threonine-protein kinase</keyword>
<evidence type="ECO:0000259" key="9">
    <source>
        <dbReference type="PROSITE" id="PS50011"/>
    </source>
</evidence>
<evidence type="ECO:0000256" key="6">
    <source>
        <dbReference type="ARBA" id="ARBA00022840"/>
    </source>
</evidence>
<feature type="compositionally biased region" description="Gly residues" evidence="7">
    <location>
        <begin position="989"/>
        <end position="1001"/>
    </location>
</feature>
<reference evidence="10 11" key="1">
    <citation type="journal article" date="2010" name="Nature">
        <title>The Ectocarpus genome and the independent evolution of multicellularity in brown algae.</title>
        <authorList>
            <person name="Cock J.M."/>
            <person name="Sterck L."/>
            <person name="Rouze P."/>
            <person name="Scornet D."/>
            <person name="Allen A.E."/>
            <person name="Amoutzias G."/>
            <person name="Anthouard V."/>
            <person name="Artiguenave F."/>
            <person name="Aury J.M."/>
            <person name="Badger J.H."/>
            <person name="Beszteri B."/>
            <person name="Billiau K."/>
            <person name="Bonnet E."/>
            <person name="Bothwell J.H."/>
            <person name="Bowler C."/>
            <person name="Boyen C."/>
            <person name="Brownlee C."/>
            <person name="Carrano C.J."/>
            <person name="Charrier B."/>
            <person name="Cho G.Y."/>
            <person name="Coelho S.M."/>
            <person name="Collen J."/>
            <person name="Corre E."/>
            <person name="Da Silva C."/>
            <person name="Delage L."/>
            <person name="Delaroque N."/>
            <person name="Dittami S.M."/>
            <person name="Doulbeau S."/>
            <person name="Elias M."/>
            <person name="Farnham G."/>
            <person name="Gachon C.M."/>
            <person name="Gschloessl B."/>
            <person name="Heesch S."/>
            <person name="Jabbari K."/>
            <person name="Jubin C."/>
            <person name="Kawai H."/>
            <person name="Kimura K."/>
            <person name="Kloareg B."/>
            <person name="Kupper F.C."/>
            <person name="Lang D."/>
            <person name="Le Bail A."/>
            <person name="Leblanc C."/>
            <person name="Lerouge P."/>
            <person name="Lohr M."/>
            <person name="Lopez P.J."/>
            <person name="Martens C."/>
            <person name="Maumus F."/>
            <person name="Michel G."/>
            <person name="Miranda-Saavedra D."/>
            <person name="Morales J."/>
            <person name="Moreau H."/>
            <person name="Motomura T."/>
            <person name="Nagasato C."/>
            <person name="Napoli C.A."/>
            <person name="Nelson D.R."/>
            <person name="Nyvall-Collen P."/>
            <person name="Peters A.F."/>
            <person name="Pommier C."/>
            <person name="Potin P."/>
            <person name="Poulain J."/>
            <person name="Quesneville H."/>
            <person name="Read B."/>
            <person name="Rensing S.A."/>
            <person name="Ritter A."/>
            <person name="Rousvoal S."/>
            <person name="Samanta M."/>
            <person name="Samson G."/>
            <person name="Schroeder D.C."/>
            <person name="Segurens B."/>
            <person name="Strittmatter M."/>
            <person name="Tonon T."/>
            <person name="Tregear J.W."/>
            <person name="Valentin K."/>
            <person name="von Dassow P."/>
            <person name="Yamagishi T."/>
            <person name="Van de Peer Y."/>
            <person name="Wincker P."/>
        </authorList>
    </citation>
    <scope>NUCLEOTIDE SEQUENCE [LARGE SCALE GENOMIC DNA]</scope>
    <source>
        <strain evidence="11">Ec32 / CCAP1310/4</strain>
    </source>
</reference>
<feature type="region of interest" description="Disordered" evidence="7">
    <location>
        <begin position="29"/>
        <end position="86"/>
    </location>
</feature>
<dbReference type="PANTHER" id="PTHR13954">
    <property type="entry name" value="IRE1-RELATED"/>
    <property type="match status" value="1"/>
</dbReference>
<feature type="compositionally biased region" description="Polar residues" evidence="7">
    <location>
        <begin position="478"/>
        <end position="488"/>
    </location>
</feature>
<feature type="region of interest" description="Disordered" evidence="7">
    <location>
        <begin position="1457"/>
        <end position="1689"/>
    </location>
</feature>
<keyword evidence="11" id="KW-1185">Reference proteome</keyword>
<feature type="domain" description="Protein kinase" evidence="9">
    <location>
        <begin position="702"/>
        <end position="1111"/>
    </location>
</feature>
<feature type="compositionally biased region" description="Low complexity" evidence="7">
    <location>
        <begin position="951"/>
        <end position="967"/>
    </location>
</feature>
<feature type="region of interest" description="Disordered" evidence="7">
    <location>
        <begin position="1167"/>
        <end position="1317"/>
    </location>
</feature>
<gene>
    <name evidence="10" type="ORF">Esi_0475_0012</name>
</gene>
<keyword evidence="3" id="KW-0808">Transferase</keyword>
<dbReference type="PROSITE" id="PS00108">
    <property type="entry name" value="PROTEIN_KINASE_ST"/>
    <property type="match status" value="1"/>
</dbReference>
<feature type="compositionally biased region" description="Low complexity" evidence="7">
    <location>
        <begin position="1580"/>
        <end position="1605"/>
    </location>
</feature>
<dbReference type="InterPro" id="IPR045133">
    <property type="entry name" value="IRE1/2-like"/>
</dbReference>
<feature type="region of interest" description="Disordered" evidence="7">
    <location>
        <begin position="529"/>
        <end position="578"/>
    </location>
</feature>
<dbReference type="GO" id="GO:1990604">
    <property type="term" value="C:IRE1-TRAF2-ASK1 complex"/>
    <property type="evidence" value="ECO:0007669"/>
    <property type="project" value="TreeGrafter"/>
</dbReference>
<dbReference type="GO" id="GO:0004674">
    <property type="term" value="F:protein serine/threonine kinase activity"/>
    <property type="evidence" value="ECO:0007669"/>
    <property type="project" value="UniProtKB-KW"/>
</dbReference>
<feature type="compositionally biased region" description="Basic and acidic residues" evidence="7">
    <location>
        <begin position="1662"/>
        <end position="1676"/>
    </location>
</feature>
<evidence type="ECO:0000256" key="2">
    <source>
        <dbReference type="ARBA" id="ARBA00022527"/>
    </source>
</evidence>
<dbReference type="EMBL" id="FN649760">
    <property type="protein sequence ID" value="CBJ33405.1"/>
    <property type="molecule type" value="Genomic_DNA"/>
</dbReference>
<dbReference type="GO" id="GO:0051082">
    <property type="term" value="F:unfolded protein binding"/>
    <property type="evidence" value="ECO:0007669"/>
    <property type="project" value="TreeGrafter"/>
</dbReference>
<evidence type="ECO:0000256" key="3">
    <source>
        <dbReference type="ARBA" id="ARBA00022679"/>
    </source>
</evidence>
<dbReference type="InterPro" id="IPR011009">
    <property type="entry name" value="Kinase-like_dom_sf"/>
</dbReference>
<feature type="compositionally biased region" description="Gly residues" evidence="7">
    <location>
        <begin position="1207"/>
        <end position="1231"/>
    </location>
</feature>
<name>D7G2H1_ECTSI</name>
<dbReference type="PANTHER" id="PTHR13954:SF6">
    <property type="entry name" value="NON-SPECIFIC SERINE_THREONINE PROTEIN KINASE"/>
    <property type="match status" value="1"/>
</dbReference>
<dbReference type="SMART" id="SM00220">
    <property type="entry name" value="S_TKc"/>
    <property type="match status" value="1"/>
</dbReference>
<dbReference type="OrthoDB" id="63989at2759"/>
<evidence type="ECO:0000313" key="11">
    <source>
        <dbReference type="Proteomes" id="UP000002630"/>
    </source>
</evidence>
<dbReference type="Pfam" id="PF00069">
    <property type="entry name" value="Pkinase"/>
    <property type="match status" value="1"/>
</dbReference>
<feature type="compositionally biased region" description="Low complexity" evidence="7">
    <location>
        <begin position="1648"/>
        <end position="1660"/>
    </location>
</feature>
<dbReference type="EC" id="2.7.11.1" evidence="1"/>
<dbReference type="Gene3D" id="1.10.510.10">
    <property type="entry name" value="Transferase(Phosphotransferase) domain 1"/>
    <property type="match status" value="1"/>
</dbReference>
<feature type="chain" id="PRO_5003095715" description="non-specific serine/threonine protein kinase" evidence="8">
    <location>
        <begin position="31"/>
        <end position="1689"/>
    </location>
</feature>
<evidence type="ECO:0000256" key="4">
    <source>
        <dbReference type="ARBA" id="ARBA00022741"/>
    </source>
</evidence>
<dbReference type="Gene3D" id="3.30.200.20">
    <property type="entry name" value="Phosphorylase Kinase, domain 1"/>
    <property type="match status" value="1"/>
</dbReference>
<keyword evidence="5" id="KW-0418">Kinase</keyword>
<sequence length="1689" mass="170348">MQRQQRGKTGAASLLLLFALLVTTTPRVAPRPVSLVQQEAEAPATSSSVRNKGPSAAAAASRKKPPRTTKSSFPSAAAAGGENQGDDAAASSVLLSSEIEVHALDPSTGGLRWSFDTGEPLVKSYQQLPGTLDEKKWLIPTLDGSILVHTTQGLRRPGLKARLLVEQTPFLDPKGVFYTGSKVSRIFGVDARTGEVRQVLSGDTADSLESNRRLLARSGSDDDVIWIGRNDYTIRAFDVPTGQEEWNLTIGEFVSLDDLYLTASSGAGNSRTRAEAARSAAAASTAAALSEPVPSLTATADGSLQSVAAGKGGNDNRVGGISADPPEWDVPLTAHVASVFRVSLEEGSVHTYLPMQQIPLSQSAGTGAPVVGNGSGGTAAVGILENDQVYAVALGEHGGGGSDGGEDGGAGWGPGGHGSRGMKGSRAGEGKVTHGGRTTATQPLLPHGGDWQQQQRDGGDRPDADGGGSGSSSLVQSWSTKGTPQNAAVVSCPPKWCQPGHSAFPSCLVGVHTVQQITGEEQARLSLGMGSQAGGSTALDGGGGGGGAGNHDPKGVRTTSGYIGRLPRPSSQGDGVGDDPNYLTLATASRGPLESLLGWLYRGWSFVSLLLLAVVVAVVVDSRRAAQYLKRAGLGGYPLYSGGAGGGGVGGEYDPTADSGISGASEGSASGAAGGGGGGGGGGSLVASAGGVRGEVRVGCLTVSDTVLGYGSHGTVVYRGLLEGRPVAVKRMLTDFHARADREISLLIESDGHPNVVRYFVREEAGEFVYLALQLCQQSLHNAMAQIHSALAQSRRKLEHENGRSGAPRVGLGRALTADDVGAPRELREALLQVSQGVEHLHSLRIVHRDLKPHNILLAAKERKGPGLGRRSVGAQQAEGGERGGVGDGDGPQVAPKKLSNMQDLAKFVLKISDMGLGKQLLNGQSSFGMSSYGRAPGGRDHGQGGGGGDAAARARASNAQASSSAGGHVGSIGWQAPEVIADRVSLEGGQGPPAAMGGGAESSSLSTSRSGSGASASSWAMAGGPSLSSSRRTQAVDVFSLGCIFHHCIVPGSHPFGQWYEREANIIQDKVSRITELEHVPDAHDLVSLMTAREPDLRPSAGEVCKHPFFWNEEKRLSFLLEFSDRLEQERFPQLVMHCAKVTGSLLTEERIFKEYLVHFRRPQPPAAAAVPSGTTQSDTPVAAAHTASANGSASKPSAVPEGAVPAGGGSGATAAGASGGVPASGGGGASEATPAGDARGKGGSDQPGAEEGRPHAPAETAALPNGGGAGAAAAAGPASFTSPGKKSAKTTPRSGRKSYTAGGADGGGGGGGAGVAAARVTEQNGPRGEGALQDVLVWNESGMAKSMGCRGAPLTGVFQAPNSGLVFSTPGETTKGMLCPMRRRGAGKCDFAHGGLELRVRANKRDRWGRHVGGSNPLDGGGGGGANVNLDASGGEDTLGAARSIGRIRVENGEKDGVGVIGGGGGGGAGGARQGKRNKGGASGGGSGGGATDRSGPRDREPRANGGGGGAAASNGGGFVGPSRERGKTRSRSPRGGRGANGEAAGREARPPAVVAAEGDAAWPPLAASQAERPPPAGLQGQGQRRQEQQRPASAADSGGSSSRESRVDQVVRLVDSGAATGGGAFAQEGGVVADGSGGRGLTRPAAAAAAAGGVAAVTRGERPSPAERGNGKEGRKKVVAREDGVR</sequence>
<feature type="compositionally biased region" description="Gly residues" evidence="7">
    <location>
        <begin position="1507"/>
        <end position="1522"/>
    </location>
</feature>
<feature type="compositionally biased region" description="Gly residues" evidence="7">
    <location>
        <begin position="540"/>
        <end position="549"/>
    </location>
</feature>
<feature type="signal peptide" evidence="8">
    <location>
        <begin position="1"/>
        <end position="30"/>
    </location>
</feature>
<dbReference type="GO" id="GO:0005524">
    <property type="term" value="F:ATP binding"/>
    <property type="evidence" value="ECO:0007669"/>
    <property type="project" value="UniProtKB-KW"/>
</dbReference>
<keyword evidence="8" id="KW-0732">Signal</keyword>
<feature type="compositionally biased region" description="Gly residues" evidence="7">
    <location>
        <begin position="396"/>
        <end position="421"/>
    </location>
</feature>
<dbReference type="GO" id="GO:0036498">
    <property type="term" value="P:IRE1-mediated unfolded protein response"/>
    <property type="evidence" value="ECO:0007669"/>
    <property type="project" value="TreeGrafter"/>
</dbReference>
<proteinExistence type="predicted"/>
<dbReference type="SUPFAM" id="SSF50998">
    <property type="entry name" value="Quinoprotein alcohol dehydrogenase-like"/>
    <property type="match status" value="1"/>
</dbReference>
<feature type="compositionally biased region" description="Low complexity" evidence="7">
    <location>
        <begin position="1002"/>
        <end position="1027"/>
    </location>
</feature>
<evidence type="ECO:0000256" key="1">
    <source>
        <dbReference type="ARBA" id="ARBA00012513"/>
    </source>
</evidence>
<dbReference type="PROSITE" id="PS50011">
    <property type="entry name" value="PROTEIN_KINASE_DOM"/>
    <property type="match status" value="1"/>
</dbReference>
<dbReference type="InterPro" id="IPR018391">
    <property type="entry name" value="PQQ_b-propeller_rpt"/>
</dbReference>
<feature type="region of interest" description="Disordered" evidence="7">
    <location>
        <begin position="862"/>
        <end position="897"/>
    </location>
</feature>
<feature type="region of interest" description="Disordered" evidence="7">
    <location>
        <begin position="395"/>
        <end position="488"/>
    </location>
</feature>
<protein>
    <recommendedName>
        <fullName evidence="1">non-specific serine/threonine protein kinase</fullName>
        <ecNumber evidence="1">2.7.11.1</ecNumber>
    </recommendedName>
</protein>
<dbReference type="SMART" id="SM00564">
    <property type="entry name" value="PQQ"/>
    <property type="match status" value="3"/>
</dbReference>